<name>A0A930UVI9_9PAST</name>
<dbReference type="AlphaFoldDB" id="A0A930UVI9"/>
<accession>A0A930UVI9</accession>
<proteinExistence type="predicted"/>
<reference evidence="1" key="1">
    <citation type="submission" date="2020-11" db="EMBL/GenBank/DDBJ databases">
        <title>Gallibacterium anatis 1637, full genome, WGS.</title>
        <authorList>
            <person name="Laishevtcev A.I."/>
            <person name="Yakimova E.A."/>
            <person name="Petkovich D."/>
            <person name="Stepanova T.V."/>
            <person name="Kalendr R.S."/>
            <person name="Rubalsky E.O."/>
            <person name="Zulkarneev E.R."/>
            <person name="Aleshkin A.V."/>
        </authorList>
    </citation>
    <scope>NUCLEOTIDE SEQUENCE</scope>
    <source>
        <strain evidence="1">1637</strain>
    </source>
</reference>
<organism evidence="1">
    <name type="scientific">Gallibacterium anatis</name>
    <dbReference type="NCBI Taxonomy" id="750"/>
    <lineage>
        <taxon>Bacteria</taxon>
        <taxon>Pseudomonadati</taxon>
        <taxon>Pseudomonadota</taxon>
        <taxon>Gammaproteobacteria</taxon>
        <taxon>Pasteurellales</taxon>
        <taxon>Pasteurellaceae</taxon>
        <taxon>Gallibacterium</taxon>
    </lineage>
</organism>
<evidence type="ECO:0000313" key="1">
    <source>
        <dbReference type="EMBL" id="MBF4102984.1"/>
    </source>
</evidence>
<sequence>MMMVNQWSLSSEAVNKEDVTPHAKELADGDGVQVNVTLPKGMRECDTVTLTVKTENGDAFTVPYTVKEVDDVSGNGTNSVSVTILTT</sequence>
<comment type="caution">
    <text evidence="1">The sequence shown here is derived from an EMBL/GenBank/DDBJ whole genome shotgun (WGS) entry which is preliminary data.</text>
</comment>
<dbReference type="EMBL" id="JADION010000041">
    <property type="protein sequence ID" value="MBF4102984.1"/>
    <property type="molecule type" value="Genomic_DNA"/>
</dbReference>
<protein>
    <submittedName>
        <fullName evidence="1">Uncharacterized protein</fullName>
    </submittedName>
</protein>
<gene>
    <name evidence="1" type="ORF">INT80_12530</name>
</gene>